<evidence type="ECO:0000259" key="2">
    <source>
        <dbReference type="Pfam" id="PF01601"/>
    </source>
</evidence>
<dbReference type="GO" id="GO:0039654">
    <property type="term" value="P:fusion of virus membrane with host endosome membrane"/>
    <property type="evidence" value="ECO:0007669"/>
    <property type="project" value="InterPro"/>
</dbReference>
<dbReference type="GO" id="GO:0019064">
    <property type="term" value="P:fusion of virus membrane with host plasma membrane"/>
    <property type="evidence" value="ECO:0007669"/>
    <property type="project" value="InterPro"/>
</dbReference>
<feature type="domain" description="Spike glycoprotein S2 coronavirus" evidence="2">
    <location>
        <begin position="636"/>
        <end position="962"/>
    </location>
</feature>
<accession>A0A2P1GMX0</accession>
<protein>
    <submittedName>
        <fullName evidence="3">Spike protein</fullName>
    </submittedName>
</protein>
<dbReference type="GO" id="GO:0046813">
    <property type="term" value="P:receptor-mediated virion attachment to host cell"/>
    <property type="evidence" value="ECO:0007669"/>
    <property type="project" value="InterPro"/>
</dbReference>
<evidence type="ECO:0000313" key="4">
    <source>
        <dbReference type="Proteomes" id="UP000502165"/>
    </source>
</evidence>
<keyword evidence="1" id="KW-0812">Transmembrane</keyword>
<sequence>MNILILACFVPTLAYYEDWDKSILAINATDYINSISKLGTLLQNPHPVDHVNLPVKLDVLQEMLQKYNLYGKKQAIHTYQGSTLKYYNTYPGSVSVVHSSTNISQVSITRGRISLAVACNASIVKIDNIHYLDPRQHLAIRTFRNKSNPSYTCKDYNKVNYTTRKSSSKSYAVDLTTGYSIELQRLNIPQNYTNNSCYDDYKRFECASVMCNETLIAGKNKNKEYDFKVFRCFLKTDNQNYKRITVKADKKVETIRHTCHSPTGCITIIDAKPILTIIDNVIVDAPKTATDINYLRQVSLGYAAQMSNHVWYCPKWSLPFYLDFIYKSKTKEQYDACGYRVIQSTYKQFSNGDVEPSSSNLKYYFFTSQFEMYYFSPLGLLTVPFVYSAAPKQHKPLIVSFGTPLSINYVPPAVVVRSGQKFVDFGQVNGTQLYGPDPQFVSGTTTLLPTKGSCQYKSGYFFRGSFEVVPKQGIPLCGPADHLPMLKTCYSSKLQPDRITVFAQKRLWMPPVSCITLCENPLKCTNQETVSPYYQACVLIATQINELTGNKGAPLGLPVDSSLSSYLFNATKYVNFTQEVVKVQEISAIKPLNNALKKIDILRQRLRPLRGGGPVSVDPSFFLDIWSEGQYNAPSDMNWVAAFPWLSGWRFGRQINTLNYAMVAVVDALTDYVPKLNKNFQYISAVLSSVSTQATTNYKSITQLYNNFKSSYSDLTKEINNIKLQLARDQYMAAKVATLNNLYTQVVSAKATIETDIKLFAIKRDQCRGRAFGCTGNAGTYLFHSEIETEDYLQLIISYLRPVNCSFLYQTSSFCLYNVLYVPPFPCIIQSKDIPNQPSDLQYINMTDGKECQLEVLKISGCDQTPEFTDAVKFVNLFDSQIIRPNVSITNLQFNEKIGNITGFFQGVKSLVSGIEFLKDPSQYFNDTVNRYYDAIFSNSNDWSFLDYLKVALVALLILLLLPIIIPIVQSCFSCCRR</sequence>
<dbReference type="GO" id="GO:0019031">
    <property type="term" value="C:viral envelope"/>
    <property type="evidence" value="ECO:0007669"/>
    <property type="project" value="InterPro"/>
</dbReference>
<reference evidence="3" key="1">
    <citation type="journal article" date="2018" name="Nature">
        <title>The evolutionary history of vertebrate RNA viruses.</title>
        <authorList>
            <person name="Shi M."/>
            <person name="Lin X.D."/>
            <person name="Chen X."/>
            <person name="Tian J.H."/>
            <person name="Chen L.J."/>
            <person name="Li K."/>
            <person name="Wang W."/>
            <person name="Eden J.S."/>
            <person name="Shen J.J."/>
            <person name="Liu L."/>
            <person name="Holmes E.C."/>
            <person name="Zhang Y.Z."/>
        </authorList>
    </citation>
    <scope>NUCLEOTIDE SEQUENCE [LARGE SCALE GENOMIC DNA]</scope>
    <source>
        <strain evidence="3">LPSF30546</strain>
    </source>
</reference>
<dbReference type="GO" id="GO:0055036">
    <property type="term" value="C:virion membrane"/>
    <property type="evidence" value="ECO:0007669"/>
    <property type="project" value="InterPro"/>
</dbReference>
<evidence type="ECO:0000313" key="3">
    <source>
        <dbReference type="EMBL" id="AVM87347.1"/>
    </source>
</evidence>
<dbReference type="Pfam" id="PF01601">
    <property type="entry name" value="CoV_S2"/>
    <property type="match status" value="1"/>
</dbReference>
<organism evidence="3">
    <name type="scientific">Guangdong red-banded snake-Lycodon rufozonatus-torovirus LPSF30546</name>
    <dbReference type="NCBI Taxonomy" id="2847099"/>
    <lineage>
        <taxon>Viruses</taxon>
        <taxon>Riboviria</taxon>
        <taxon>Orthornavirae</taxon>
        <taxon>Pisuviricota</taxon>
        <taxon>Pisoniviricetes</taxon>
        <taxon>Nidovirales</taxon>
        <taxon>Tornidovirineae</taxon>
        <taxon>Tobaniviridae</taxon>
        <taxon>Serpentovirinae</taxon>
        <taxon>Lyctovirus</taxon>
        <taxon>Rebatovirus</taxon>
        <taxon>Lyctovirus lycodontis</taxon>
        <taxon>Lycodon tobanivirus 1</taxon>
    </lineage>
</organism>
<dbReference type="InterPro" id="IPR002552">
    <property type="entry name" value="Spike_S2_CoV"/>
</dbReference>
<dbReference type="GO" id="GO:0016020">
    <property type="term" value="C:membrane"/>
    <property type="evidence" value="ECO:0007669"/>
    <property type="project" value="InterPro"/>
</dbReference>
<keyword evidence="1" id="KW-0472">Membrane</keyword>
<keyword evidence="4" id="KW-1185">Reference proteome</keyword>
<dbReference type="EMBL" id="MG600030">
    <property type="protein sequence ID" value="AVM87347.1"/>
    <property type="molecule type" value="Genomic_RNA"/>
</dbReference>
<evidence type="ECO:0000256" key="1">
    <source>
        <dbReference type="SAM" id="Phobius"/>
    </source>
</evidence>
<dbReference type="Proteomes" id="UP000502165">
    <property type="component" value="Segment"/>
</dbReference>
<feature type="transmembrane region" description="Helical" evidence="1">
    <location>
        <begin position="948"/>
        <end position="969"/>
    </location>
</feature>
<proteinExistence type="predicted"/>
<dbReference type="GO" id="GO:0075509">
    <property type="term" value="P:endocytosis involved in viral entry into host cell"/>
    <property type="evidence" value="ECO:0007669"/>
    <property type="project" value="InterPro"/>
</dbReference>
<keyword evidence="1" id="KW-1133">Transmembrane helix</keyword>
<name>A0A2P1GMX0_9NIDO</name>